<proteinExistence type="predicted"/>
<sequence length="315" mass="33322">MSAELRWHSWHLHVPTADPAVLDRVLLACVPGALRMAGPSADGTPRPWFYLRYWQRGPHLRLRIADLTENQADDVEAELARSLAEVENALPVEGRLTAAGYAELAAPLAALGEYGSSLPAGELLTPGVHRAAYEPEVERYGGPDAMAAAEQLFHVSSVVCLRACAARAGQAGRGRTLLDGLELLAAALPAWPDQEEFLHANTAGWRALLNTTPPDPAALQAKAEALLPCAPALRRLAAGESGRWSPFTRRLAVATAALAADLGPGRARQILASHLHMAHNRLGLGLATEAQLAMILLSLGVVDCTSGLPGAVART</sequence>
<gene>
    <name evidence="2" type="ORF">GCM10023235_13270</name>
</gene>
<organism evidence="2 3">
    <name type="scientific">Kitasatospora terrestris</name>
    <dbReference type="NCBI Taxonomy" id="258051"/>
    <lineage>
        <taxon>Bacteria</taxon>
        <taxon>Bacillati</taxon>
        <taxon>Actinomycetota</taxon>
        <taxon>Actinomycetes</taxon>
        <taxon>Kitasatosporales</taxon>
        <taxon>Streptomycetaceae</taxon>
        <taxon>Kitasatospora</taxon>
    </lineage>
</organism>
<evidence type="ECO:0000313" key="3">
    <source>
        <dbReference type="Proteomes" id="UP001501752"/>
    </source>
</evidence>
<protein>
    <recommendedName>
        <fullName evidence="1">Thiopeptide-type bacteriocin biosynthesis domain-containing protein</fullName>
    </recommendedName>
</protein>
<name>A0ABP9DEK3_9ACTN</name>
<evidence type="ECO:0000313" key="2">
    <source>
        <dbReference type="EMBL" id="GAA4839296.1"/>
    </source>
</evidence>
<dbReference type="Pfam" id="PF14028">
    <property type="entry name" value="Lant_dehydr_C"/>
    <property type="match status" value="1"/>
</dbReference>
<dbReference type="InterPro" id="IPR023809">
    <property type="entry name" value="Thiopep_bacteriocin_synth_dom"/>
</dbReference>
<accession>A0ABP9DEK3</accession>
<dbReference type="NCBIfam" id="TIGR03891">
    <property type="entry name" value="thiopep_ocin"/>
    <property type="match status" value="1"/>
</dbReference>
<reference evidence="3" key="1">
    <citation type="journal article" date="2019" name="Int. J. Syst. Evol. Microbiol.">
        <title>The Global Catalogue of Microorganisms (GCM) 10K type strain sequencing project: providing services to taxonomists for standard genome sequencing and annotation.</title>
        <authorList>
            <consortium name="The Broad Institute Genomics Platform"/>
            <consortium name="The Broad Institute Genome Sequencing Center for Infectious Disease"/>
            <person name="Wu L."/>
            <person name="Ma J."/>
        </authorList>
    </citation>
    <scope>NUCLEOTIDE SEQUENCE [LARGE SCALE GENOMIC DNA]</scope>
    <source>
        <strain evidence="3">JCM 13006</strain>
    </source>
</reference>
<feature type="domain" description="Thiopeptide-type bacteriocin biosynthesis" evidence="1">
    <location>
        <begin position="7"/>
        <end position="296"/>
    </location>
</feature>
<dbReference type="EMBL" id="BAABIS010000001">
    <property type="protein sequence ID" value="GAA4839296.1"/>
    <property type="molecule type" value="Genomic_DNA"/>
</dbReference>
<dbReference type="Proteomes" id="UP001501752">
    <property type="component" value="Unassembled WGS sequence"/>
</dbReference>
<evidence type="ECO:0000259" key="1">
    <source>
        <dbReference type="Pfam" id="PF14028"/>
    </source>
</evidence>
<keyword evidence="3" id="KW-1185">Reference proteome</keyword>
<comment type="caution">
    <text evidence="2">The sequence shown here is derived from an EMBL/GenBank/DDBJ whole genome shotgun (WGS) entry which is preliminary data.</text>
</comment>
<dbReference type="RefSeq" id="WP_345695812.1">
    <property type="nucleotide sequence ID" value="NZ_BAABIS010000001.1"/>
</dbReference>